<dbReference type="PANTHER" id="PTHR43663:SF1">
    <property type="entry name" value="CHROMATE TRANSPORTER"/>
    <property type="match status" value="1"/>
</dbReference>
<evidence type="ECO:0000313" key="8">
    <source>
        <dbReference type="EMBL" id="KAB2332686.1"/>
    </source>
</evidence>
<dbReference type="InterPro" id="IPR052518">
    <property type="entry name" value="CHR_Transporter"/>
</dbReference>
<proteinExistence type="inferred from homology"/>
<keyword evidence="5 7" id="KW-1133">Transmembrane helix</keyword>
<feature type="transmembrane region" description="Helical" evidence="7">
    <location>
        <begin position="133"/>
        <end position="153"/>
    </location>
</feature>
<keyword evidence="4 7" id="KW-0812">Transmembrane</keyword>
<evidence type="ECO:0000256" key="1">
    <source>
        <dbReference type="ARBA" id="ARBA00004651"/>
    </source>
</evidence>
<evidence type="ECO:0000256" key="3">
    <source>
        <dbReference type="ARBA" id="ARBA00022475"/>
    </source>
</evidence>
<dbReference type="EMBL" id="WBOT01000003">
    <property type="protein sequence ID" value="KAB2332686.1"/>
    <property type="molecule type" value="Genomic_DNA"/>
</dbReference>
<reference evidence="8 9" key="1">
    <citation type="journal article" date="2014" name="Arch. Microbiol.">
        <title>Bacillus mesophilum sp. nov., strain IITR-54T, a novel 4-chlorobiphenyl dechlorinating bacterium.</title>
        <authorList>
            <person name="Manickam N."/>
            <person name="Singh N.K."/>
            <person name="Bajaj A."/>
            <person name="Kumar R.M."/>
            <person name="Kaur G."/>
            <person name="Kaur N."/>
            <person name="Bala M."/>
            <person name="Kumar A."/>
            <person name="Mayilraj S."/>
        </authorList>
    </citation>
    <scope>NUCLEOTIDE SEQUENCE [LARGE SCALE GENOMIC DNA]</scope>
    <source>
        <strain evidence="8 9">IITR-54</strain>
    </source>
</reference>
<evidence type="ECO:0000313" key="9">
    <source>
        <dbReference type="Proteomes" id="UP000441354"/>
    </source>
</evidence>
<keyword evidence="3" id="KW-1003">Cell membrane</keyword>
<feature type="transmembrane region" description="Helical" evidence="7">
    <location>
        <begin position="160"/>
        <end position="180"/>
    </location>
</feature>
<feature type="transmembrane region" description="Helical" evidence="7">
    <location>
        <begin position="110"/>
        <end position="127"/>
    </location>
</feature>
<evidence type="ECO:0000256" key="2">
    <source>
        <dbReference type="ARBA" id="ARBA00005262"/>
    </source>
</evidence>
<protein>
    <submittedName>
        <fullName evidence="8">Chromate transporter</fullName>
    </submittedName>
</protein>
<sequence>MNYWEIFLAFFIPGILGYGGGPASIPLIENEVVEKYGWMTTQEFSEVLAVGNSLPGPIATKMAAYIGYTEGGILGSLIGLVATIAPSIILMLVLMAILLKYKDTPQVKSISVIVRPVIAVLLGVMTFDFVKDSVIGLGALYTVILIGGSYFLLEKLKVHPALVILLSLVVGAGMGIYQFGLH</sequence>
<comment type="caution">
    <text evidence="8">The sequence shown here is derived from an EMBL/GenBank/DDBJ whole genome shotgun (WGS) entry which is preliminary data.</text>
</comment>
<evidence type="ECO:0000256" key="7">
    <source>
        <dbReference type="SAM" id="Phobius"/>
    </source>
</evidence>
<feature type="transmembrane region" description="Helical" evidence="7">
    <location>
        <begin position="7"/>
        <end position="28"/>
    </location>
</feature>
<organism evidence="8 9">
    <name type="scientific">Bacillus mesophilum</name>
    <dbReference type="NCBI Taxonomy" id="1071718"/>
    <lineage>
        <taxon>Bacteria</taxon>
        <taxon>Bacillati</taxon>
        <taxon>Bacillota</taxon>
        <taxon>Bacilli</taxon>
        <taxon>Bacillales</taxon>
        <taxon>Bacillaceae</taxon>
        <taxon>Bacillus</taxon>
    </lineage>
</organism>
<evidence type="ECO:0000256" key="4">
    <source>
        <dbReference type="ARBA" id="ARBA00022692"/>
    </source>
</evidence>
<feature type="transmembrane region" description="Helical" evidence="7">
    <location>
        <begin position="73"/>
        <end position="98"/>
    </location>
</feature>
<dbReference type="PANTHER" id="PTHR43663">
    <property type="entry name" value="CHROMATE TRANSPORT PROTEIN-RELATED"/>
    <property type="match status" value="1"/>
</dbReference>
<gene>
    <name evidence="8" type="ORF">F7732_11390</name>
</gene>
<name>A0A7V7RLL2_9BACI</name>
<comment type="similarity">
    <text evidence="2">Belongs to the chromate ion transporter (CHR) (TC 2.A.51) family.</text>
</comment>
<keyword evidence="9" id="KW-1185">Reference proteome</keyword>
<comment type="subcellular location">
    <subcellularLocation>
        <location evidence="1">Cell membrane</location>
        <topology evidence="1">Multi-pass membrane protein</topology>
    </subcellularLocation>
</comment>
<dbReference type="RefSeq" id="WP_151573983.1">
    <property type="nucleotide sequence ID" value="NZ_WBOT01000003.1"/>
</dbReference>
<dbReference type="Pfam" id="PF02417">
    <property type="entry name" value="Chromate_transp"/>
    <property type="match status" value="1"/>
</dbReference>
<dbReference type="GO" id="GO:0005886">
    <property type="term" value="C:plasma membrane"/>
    <property type="evidence" value="ECO:0007669"/>
    <property type="project" value="UniProtKB-SubCell"/>
</dbReference>
<dbReference type="GO" id="GO:0015109">
    <property type="term" value="F:chromate transmembrane transporter activity"/>
    <property type="evidence" value="ECO:0007669"/>
    <property type="project" value="InterPro"/>
</dbReference>
<evidence type="ECO:0000256" key="5">
    <source>
        <dbReference type="ARBA" id="ARBA00022989"/>
    </source>
</evidence>
<dbReference type="OrthoDB" id="9027281at2"/>
<dbReference type="InterPro" id="IPR003370">
    <property type="entry name" value="Chromate_transpt"/>
</dbReference>
<dbReference type="AlphaFoldDB" id="A0A7V7RLL2"/>
<dbReference type="Proteomes" id="UP000441354">
    <property type="component" value="Unassembled WGS sequence"/>
</dbReference>
<evidence type="ECO:0000256" key="6">
    <source>
        <dbReference type="ARBA" id="ARBA00023136"/>
    </source>
</evidence>
<accession>A0A7V7RLL2</accession>
<keyword evidence="6 7" id="KW-0472">Membrane</keyword>